<proteinExistence type="predicted"/>
<dbReference type="RefSeq" id="WP_115970306.1">
    <property type="nucleotide sequence ID" value="NZ_QNVT01000006.1"/>
</dbReference>
<evidence type="ECO:0000313" key="1">
    <source>
        <dbReference type="EMBL" id="REC62818.1"/>
    </source>
</evidence>
<protein>
    <submittedName>
        <fullName evidence="1">Uncharacterized protein</fullName>
    </submittedName>
</protein>
<gene>
    <name evidence="1" type="ORF">DRF65_08325</name>
</gene>
<dbReference type="AlphaFoldDB" id="A0A3D9CAS4"/>
<keyword evidence="2" id="KW-1185">Reference proteome</keyword>
<dbReference type="Proteomes" id="UP000256686">
    <property type="component" value="Unassembled WGS sequence"/>
</dbReference>
<organism evidence="1 2">
    <name type="scientific">Chryseobacterium pennae</name>
    <dbReference type="NCBI Taxonomy" id="2258962"/>
    <lineage>
        <taxon>Bacteria</taxon>
        <taxon>Pseudomonadati</taxon>
        <taxon>Bacteroidota</taxon>
        <taxon>Flavobacteriia</taxon>
        <taxon>Flavobacteriales</taxon>
        <taxon>Weeksellaceae</taxon>
        <taxon>Chryseobacterium group</taxon>
        <taxon>Chryseobacterium</taxon>
    </lineage>
</organism>
<evidence type="ECO:0000313" key="2">
    <source>
        <dbReference type="Proteomes" id="UP000256686"/>
    </source>
</evidence>
<comment type="caution">
    <text evidence="1">The sequence shown here is derived from an EMBL/GenBank/DDBJ whole genome shotgun (WGS) entry which is preliminary data.</text>
</comment>
<accession>A0A3D9CAS4</accession>
<name>A0A3D9CAS4_9FLAO</name>
<dbReference type="EMBL" id="QNVT01000006">
    <property type="protein sequence ID" value="REC62818.1"/>
    <property type="molecule type" value="Genomic_DNA"/>
</dbReference>
<reference evidence="2" key="1">
    <citation type="submission" date="2018-06" db="EMBL/GenBank/DDBJ databases">
        <authorList>
            <person name="Lum Nde A."/>
            <person name="Hugo C."/>
        </authorList>
    </citation>
    <scope>NUCLEOTIDE SEQUENCE [LARGE SCALE GENOMIC DNA]</scope>
    <source>
        <strain evidence="2">1_F178</strain>
    </source>
</reference>
<sequence>MGKLFELISDDALKKLDEYYTECHVCEKTNVDLYPYQGQVTLENGKIDDDIYAACHECLQSKPMMHTCSFLYEEIIEKYVRSLTLSDTRTAELKMILIEQYNRTPDIPFFMQKPDMPLCCENITEFTGYPQNNDDLYNISENYRYWEEGVKEKSKYHDFKTYGSPENLREIAAFQCLHCGEKYFTFQFS</sequence>